<proteinExistence type="predicted"/>
<sequence>MARSHVRLQFGMWRKEGHDDTSKDARWLYVTILSDETLNQAGMVRLSIDLWADDAGMTSEEAREALRELVERRFVVVDRHELLVRTFIRNDGVADQPNVLRNALELARQIRSPTIRRALAAELRKLPLAPPPREIAGKGGSKRMFVYPDPHAVADEIDPALPPPPSGLPIEGSTDVSSNPSLNPSNNPSETLPFGTLPTTLPGTPWGRGRGRGESYVGSNSPKEFSSSEIADAIPDGDPAPAPAVTKKRPTRAEQPPREDVEQLCSHLADRVEANTGKRPTITQRWRDSARLLLDKDLAREPDALGLATRLADWATNDEFWRTNVLSMPTFREKFTQLRLKARREWEQTHAHRPSRRTTDDKRAAVPGLVAQVLGTDGATALRPDLRAITGGNA</sequence>
<feature type="compositionally biased region" description="Low complexity" evidence="1">
    <location>
        <begin position="177"/>
        <end position="207"/>
    </location>
</feature>
<feature type="compositionally biased region" description="Polar residues" evidence="1">
    <location>
        <begin position="217"/>
        <end position="229"/>
    </location>
</feature>
<evidence type="ECO:0000256" key="1">
    <source>
        <dbReference type="SAM" id="MobiDB-lite"/>
    </source>
</evidence>
<dbReference type="EMBL" id="BAAAHP010000187">
    <property type="protein sequence ID" value="GAA0897855.1"/>
    <property type="molecule type" value="Genomic_DNA"/>
</dbReference>
<feature type="compositionally biased region" description="Basic and acidic residues" evidence="1">
    <location>
        <begin position="251"/>
        <end position="260"/>
    </location>
</feature>
<name>A0ABN1N8S8_9PSEU</name>
<gene>
    <name evidence="2" type="ORF">GCM10009559_59210</name>
</gene>
<feature type="compositionally biased region" description="Low complexity" evidence="1">
    <location>
        <begin position="230"/>
        <end position="239"/>
    </location>
</feature>
<dbReference type="RefSeq" id="WP_343944952.1">
    <property type="nucleotide sequence ID" value="NZ_BAAAHP010000187.1"/>
</dbReference>
<organism evidence="2 3">
    <name type="scientific">Pseudonocardia zijingensis</name>
    <dbReference type="NCBI Taxonomy" id="153376"/>
    <lineage>
        <taxon>Bacteria</taxon>
        <taxon>Bacillati</taxon>
        <taxon>Actinomycetota</taxon>
        <taxon>Actinomycetes</taxon>
        <taxon>Pseudonocardiales</taxon>
        <taxon>Pseudonocardiaceae</taxon>
        <taxon>Pseudonocardia</taxon>
    </lineage>
</organism>
<comment type="caution">
    <text evidence="2">The sequence shown here is derived from an EMBL/GenBank/DDBJ whole genome shotgun (WGS) entry which is preliminary data.</text>
</comment>
<accession>A0ABN1N8S8</accession>
<feature type="region of interest" description="Disordered" evidence="1">
    <location>
        <begin position="155"/>
        <end position="260"/>
    </location>
</feature>
<evidence type="ECO:0000313" key="2">
    <source>
        <dbReference type="EMBL" id="GAA0897855.1"/>
    </source>
</evidence>
<keyword evidence="3" id="KW-1185">Reference proteome</keyword>
<reference evidence="2 3" key="1">
    <citation type="journal article" date="2019" name="Int. J. Syst. Evol. Microbiol.">
        <title>The Global Catalogue of Microorganisms (GCM) 10K type strain sequencing project: providing services to taxonomists for standard genome sequencing and annotation.</title>
        <authorList>
            <consortium name="The Broad Institute Genomics Platform"/>
            <consortium name="The Broad Institute Genome Sequencing Center for Infectious Disease"/>
            <person name="Wu L."/>
            <person name="Ma J."/>
        </authorList>
    </citation>
    <scope>NUCLEOTIDE SEQUENCE [LARGE SCALE GENOMIC DNA]</scope>
    <source>
        <strain evidence="2 3">JCM 11117</strain>
    </source>
</reference>
<dbReference type="Proteomes" id="UP001499967">
    <property type="component" value="Unassembled WGS sequence"/>
</dbReference>
<protein>
    <submittedName>
        <fullName evidence="2">Uncharacterized protein</fullName>
    </submittedName>
</protein>
<evidence type="ECO:0000313" key="3">
    <source>
        <dbReference type="Proteomes" id="UP001499967"/>
    </source>
</evidence>